<evidence type="ECO:0000313" key="5">
    <source>
        <dbReference type="Proteomes" id="UP000239863"/>
    </source>
</evidence>
<dbReference type="RefSeq" id="WP_242971476.1">
    <property type="nucleotide sequence ID" value="NZ_PTIS01000009.1"/>
</dbReference>
<dbReference type="STRING" id="37659.GCA_000703125_02266"/>
<evidence type="ECO:0000256" key="1">
    <source>
        <dbReference type="ARBA" id="ARBA00001933"/>
    </source>
</evidence>
<comment type="caution">
    <text evidence="4">The sequence shown here is derived from an EMBL/GenBank/DDBJ whole genome shotgun (WGS) entry which is preliminary data.</text>
</comment>
<dbReference type="GO" id="GO:0030170">
    <property type="term" value="F:pyridoxal phosphate binding"/>
    <property type="evidence" value="ECO:0007669"/>
    <property type="project" value="InterPro"/>
</dbReference>
<dbReference type="InterPro" id="IPR015424">
    <property type="entry name" value="PyrdxlP-dep_Trfase"/>
</dbReference>
<dbReference type="AlphaFoldDB" id="A0A2S6FX90"/>
<dbReference type="PANTHER" id="PTHR42885:SF1">
    <property type="entry name" value="THREONINE-PHOSPHATE DECARBOXYLASE"/>
    <property type="match status" value="1"/>
</dbReference>
<dbReference type="Pfam" id="PF00155">
    <property type="entry name" value="Aminotran_1_2"/>
    <property type="match status" value="1"/>
</dbReference>
<dbReference type="InterPro" id="IPR004839">
    <property type="entry name" value="Aminotransferase_I/II_large"/>
</dbReference>
<name>A0A2S6FX90_9CLOT</name>
<proteinExistence type="predicted"/>
<dbReference type="GO" id="GO:0003824">
    <property type="term" value="F:catalytic activity"/>
    <property type="evidence" value="ECO:0007669"/>
    <property type="project" value="UniProtKB-ARBA"/>
</dbReference>
<dbReference type="Proteomes" id="UP000239863">
    <property type="component" value="Unassembled WGS sequence"/>
</dbReference>
<protein>
    <submittedName>
        <fullName evidence="4">L-threonine O-3-phosphate decarboxylase</fullName>
    </submittedName>
</protein>
<dbReference type="Gene3D" id="3.40.640.10">
    <property type="entry name" value="Type I PLP-dependent aspartate aminotransferase-like (Major domain)"/>
    <property type="match status" value="1"/>
</dbReference>
<dbReference type="InterPro" id="IPR015421">
    <property type="entry name" value="PyrdxlP-dep_Trfase_major"/>
</dbReference>
<evidence type="ECO:0000313" key="4">
    <source>
        <dbReference type="EMBL" id="PPK48190.1"/>
    </source>
</evidence>
<keyword evidence="2" id="KW-0663">Pyridoxal phosphate</keyword>
<dbReference type="SUPFAM" id="SSF53383">
    <property type="entry name" value="PLP-dependent transferases"/>
    <property type="match status" value="1"/>
</dbReference>
<dbReference type="InterPro" id="IPR015422">
    <property type="entry name" value="PyrdxlP-dep_Trfase_small"/>
</dbReference>
<reference evidence="4 5" key="1">
    <citation type="submission" date="2018-02" db="EMBL/GenBank/DDBJ databases">
        <title>Genomic Encyclopedia of Archaeal and Bacterial Type Strains, Phase II (KMG-II): from individual species to whole genera.</title>
        <authorList>
            <person name="Goeker M."/>
        </authorList>
    </citation>
    <scope>NUCLEOTIDE SEQUENCE [LARGE SCALE GENOMIC DNA]</scope>
    <source>
        <strain evidence="4 5">DSM 15099</strain>
    </source>
</reference>
<organism evidence="4 5">
    <name type="scientific">Clostridium algidicarnis DSM 15099</name>
    <dbReference type="NCBI Taxonomy" id="1121295"/>
    <lineage>
        <taxon>Bacteria</taxon>
        <taxon>Bacillati</taxon>
        <taxon>Bacillota</taxon>
        <taxon>Clostridia</taxon>
        <taxon>Eubacteriales</taxon>
        <taxon>Clostridiaceae</taxon>
        <taxon>Clostridium</taxon>
    </lineage>
</organism>
<dbReference type="Gene3D" id="3.90.1150.10">
    <property type="entry name" value="Aspartate Aminotransferase, domain 1"/>
    <property type="match status" value="1"/>
</dbReference>
<dbReference type="EMBL" id="PTIS01000009">
    <property type="protein sequence ID" value="PPK48190.1"/>
    <property type="molecule type" value="Genomic_DNA"/>
</dbReference>
<feature type="domain" description="Aminotransferase class I/classII large" evidence="3">
    <location>
        <begin position="24"/>
        <end position="340"/>
    </location>
</feature>
<accession>A0A2S6FX90</accession>
<evidence type="ECO:0000256" key="2">
    <source>
        <dbReference type="ARBA" id="ARBA00022898"/>
    </source>
</evidence>
<dbReference type="PANTHER" id="PTHR42885">
    <property type="entry name" value="HISTIDINOL-PHOSPHATE AMINOTRANSFERASE-RELATED"/>
    <property type="match status" value="1"/>
</dbReference>
<comment type="cofactor">
    <cofactor evidence="1">
        <name>pyridoxal 5'-phosphate</name>
        <dbReference type="ChEBI" id="CHEBI:597326"/>
    </cofactor>
</comment>
<dbReference type="CDD" id="cd00609">
    <property type="entry name" value="AAT_like"/>
    <property type="match status" value="1"/>
</dbReference>
<evidence type="ECO:0000259" key="3">
    <source>
        <dbReference type="Pfam" id="PF00155"/>
    </source>
</evidence>
<sequence>MKIDKPVAKHGGDIYTEGLFKNRKLLDFSSNVNPLGVPKSFIKNMDKAINAIERYPDIHYRESKRSIKEYLKGLVEEEEIILGNGAAEIIQLALSNFDKILIVVPSFIEYEECAEKSSSKIGYSYLDSNMELDYKDIKRSVLNYDALILGNPNNPNGGLIDKRSFYEILDICEKNSITVIVDEAFIEFAGNESLSFVEDIKSYNCLFIIRALTKFFALPGLRVGYGVSKNKKLIDTLKNKQIPWNINCFGELAILEVLKDEDYIKDSLNWIESSREILVRSLKDIDFIEVIYKSSGNFLLCRLKGITGKRLYEYCLKKDILIRVCDNYKGLDEYNVRFAVKDSYKNSILVKELKAIEKELKVIEKEV</sequence>
<gene>
    <name evidence="4" type="ORF">BD821_10955</name>
</gene>